<dbReference type="EMBL" id="LR796469">
    <property type="protein sequence ID" value="CAB4146418.1"/>
    <property type="molecule type" value="Genomic_DNA"/>
</dbReference>
<reference evidence="3" key="1">
    <citation type="submission" date="2020-05" db="EMBL/GenBank/DDBJ databases">
        <authorList>
            <person name="Chiriac C."/>
            <person name="Salcher M."/>
            <person name="Ghai R."/>
            <person name="Kavagutti S V."/>
        </authorList>
    </citation>
    <scope>NUCLEOTIDE SEQUENCE</scope>
</reference>
<evidence type="ECO:0000313" key="2">
    <source>
        <dbReference type="EMBL" id="CAB4161119.1"/>
    </source>
</evidence>
<protein>
    <submittedName>
        <fullName evidence="3">Uncharacterized protein</fullName>
    </submittedName>
</protein>
<sequence>MANFTQWKELRELVRKSAIHFELSPESERVALQSALESPVHAYACYQAIERTFDETTCDN</sequence>
<dbReference type="EMBL" id="LR797106">
    <property type="protein sequence ID" value="CAB4187189.1"/>
    <property type="molecule type" value="Genomic_DNA"/>
</dbReference>
<gene>
    <name evidence="3" type="ORF">UFOVP1161_19</name>
    <name evidence="1" type="ORF">UFOVP501_19</name>
    <name evidence="2" type="ORF">UFOVP762_32</name>
</gene>
<organism evidence="3">
    <name type="scientific">uncultured Caudovirales phage</name>
    <dbReference type="NCBI Taxonomy" id="2100421"/>
    <lineage>
        <taxon>Viruses</taxon>
        <taxon>Duplodnaviria</taxon>
        <taxon>Heunggongvirae</taxon>
        <taxon>Uroviricota</taxon>
        <taxon>Caudoviricetes</taxon>
        <taxon>Peduoviridae</taxon>
        <taxon>Maltschvirus</taxon>
        <taxon>Maltschvirus maltsch</taxon>
    </lineage>
</organism>
<dbReference type="EMBL" id="LR796717">
    <property type="protein sequence ID" value="CAB4161119.1"/>
    <property type="molecule type" value="Genomic_DNA"/>
</dbReference>
<proteinExistence type="predicted"/>
<name>A0A6J5QR71_9CAUD</name>
<evidence type="ECO:0000313" key="1">
    <source>
        <dbReference type="EMBL" id="CAB4146418.1"/>
    </source>
</evidence>
<evidence type="ECO:0000313" key="3">
    <source>
        <dbReference type="EMBL" id="CAB4187189.1"/>
    </source>
</evidence>
<accession>A0A6J5QR71</accession>